<protein>
    <submittedName>
        <fullName evidence="2">Putative adhesin</fullName>
    </submittedName>
</protein>
<comment type="caution">
    <text evidence="2">The sequence shown here is derived from an EMBL/GenBank/DDBJ whole genome shotgun (WGS) entry which is preliminary data.</text>
</comment>
<evidence type="ECO:0000259" key="1">
    <source>
        <dbReference type="Pfam" id="PF13349"/>
    </source>
</evidence>
<organism evidence="2 3">
    <name type="scientific">Dielma fastidiosa</name>
    <dbReference type="NCBI Taxonomy" id="1034346"/>
    <lineage>
        <taxon>Bacteria</taxon>
        <taxon>Bacillati</taxon>
        <taxon>Bacillota</taxon>
        <taxon>Erysipelotrichia</taxon>
        <taxon>Erysipelotrichales</taxon>
        <taxon>Erysipelotrichaceae</taxon>
        <taxon>Dielma</taxon>
    </lineage>
</organism>
<dbReference type="EMBL" id="QJKH01000004">
    <property type="protein sequence ID" value="PXX80047.1"/>
    <property type="molecule type" value="Genomic_DNA"/>
</dbReference>
<dbReference type="Pfam" id="PF13349">
    <property type="entry name" value="DUF4097"/>
    <property type="match status" value="1"/>
</dbReference>
<gene>
    <name evidence="2" type="ORF">DES51_10449</name>
</gene>
<evidence type="ECO:0000313" key="2">
    <source>
        <dbReference type="EMBL" id="PXX80047.1"/>
    </source>
</evidence>
<dbReference type="AlphaFoldDB" id="A0A318LEH3"/>
<dbReference type="RefSeq" id="WP_276936540.1">
    <property type="nucleotide sequence ID" value="NZ_CANSEP010000134.1"/>
</dbReference>
<dbReference type="InterPro" id="IPR025164">
    <property type="entry name" value="Toastrack_DUF4097"/>
</dbReference>
<proteinExistence type="predicted"/>
<dbReference type="Proteomes" id="UP000247612">
    <property type="component" value="Unassembled WGS sequence"/>
</dbReference>
<keyword evidence="3" id="KW-1185">Reference proteome</keyword>
<sequence length="284" mass="31692">MNKTLKTILCVSGCVFAVGTVCCGIGYALGARPNQIRYNNHMGMNMHDMHWFDDYDDYDDYDHYYDEDMNHQSDHMTHHETPSSIKGFDIVTACSSITAIEGDENKIEFLNINEDDLTISNKDGMYTINVADTHCNASYDQRILIKVKDDDLLDLFKVDSQAGAISVKDLDFKEININSEAGAIKLIDVDSDKTTIKSEVGAIALEGDFRNDTIIEGSVGAIDLEFDDHHDAYDYVIHHDMGMVMIDGESMKINTGEISNHNNSAKHHLTVTNDTGMINVSFGD</sequence>
<name>A0A318LEH3_9FIRM</name>
<accession>A0A318LEH3</accession>
<feature type="domain" description="DUF4097" evidence="1">
    <location>
        <begin position="115"/>
        <end position="280"/>
    </location>
</feature>
<reference evidence="2 3" key="1">
    <citation type="submission" date="2018-05" db="EMBL/GenBank/DDBJ databases">
        <title>Genomic Encyclopedia of Type Strains, Phase IV (KMG-IV): sequencing the most valuable type-strain genomes for metagenomic binning, comparative biology and taxonomic classification.</title>
        <authorList>
            <person name="Goeker M."/>
        </authorList>
    </citation>
    <scope>NUCLEOTIDE SEQUENCE [LARGE SCALE GENOMIC DNA]</scope>
    <source>
        <strain evidence="2 3">JC118</strain>
    </source>
</reference>
<dbReference type="STRING" id="1034346.GCA_000313565_01543"/>
<evidence type="ECO:0000313" key="3">
    <source>
        <dbReference type="Proteomes" id="UP000247612"/>
    </source>
</evidence>